<evidence type="ECO:0000256" key="1">
    <source>
        <dbReference type="PROSITE-ProRule" id="PRU00169"/>
    </source>
</evidence>
<sequence>MKILIIEDEINSAKELERILVKLDIQNEVTAILDSVKASIEYLQQHDSPDLIFSDIQLADGMCFEIYSEVTVNSPIIFCTAYDEYMLDAFETNAVSYLLKPITEVMVEKALGKLKRLKSAFEPAILKRSIDRLSEKFKASYKKSILVEQREKIIPISVHDIACLFLENTVIRIITLTSQQYFMASTLDELERMLDPESFYRANRQYIINRLSIANIERFFSRKLICRLTVETPETIVVSKANSSDFLRWLEGGTTKTR</sequence>
<evidence type="ECO:0000259" key="2">
    <source>
        <dbReference type="PROSITE" id="PS50110"/>
    </source>
</evidence>
<dbReference type="Pfam" id="PF04397">
    <property type="entry name" value="LytTR"/>
    <property type="match status" value="1"/>
</dbReference>
<dbReference type="SMART" id="SM00448">
    <property type="entry name" value="REC"/>
    <property type="match status" value="1"/>
</dbReference>
<proteinExistence type="predicted"/>
<comment type="caution">
    <text evidence="4">The sequence shown here is derived from an EMBL/GenBank/DDBJ whole genome shotgun (WGS) entry which is preliminary data.</text>
</comment>
<dbReference type="OrthoDB" id="9787344at2"/>
<dbReference type="EMBL" id="RBWS01000006">
    <property type="protein sequence ID" value="RKO72189.1"/>
    <property type="molecule type" value="Genomic_DNA"/>
</dbReference>
<accession>A0A420W0T7</accession>
<dbReference type="GO" id="GO:0003677">
    <property type="term" value="F:DNA binding"/>
    <property type="evidence" value="ECO:0007669"/>
    <property type="project" value="UniProtKB-KW"/>
</dbReference>
<keyword evidence="5" id="KW-1185">Reference proteome</keyword>
<dbReference type="PROSITE" id="PS50110">
    <property type="entry name" value="RESPONSE_REGULATORY"/>
    <property type="match status" value="1"/>
</dbReference>
<dbReference type="AlphaFoldDB" id="A0A420W0T7"/>
<dbReference type="PANTHER" id="PTHR37299">
    <property type="entry name" value="TRANSCRIPTIONAL REGULATOR-RELATED"/>
    <property type="match status" value="1"/>
</dbReference>
<protein>
    <submittedName>
        <fullName evidence="4">DNA-binding response regulator</fullName>
    </submittedName>
</protein>
<dbReference type="SUPFAM" id="SSF52172">
    <property type="entry name" value="CheY-like"/>
    <property type="match status" value="1"/>
</dbReference>
<feature type="domain" description="HTH LytTR-type" evidence="3">
    <location>
        <begin position="145"/>
        <end position="252"/>
    </location>
</feature>
<reference evidence="4 5" key="1">
    <citation type="submission" date="2018-10" db="EMBL/GenBank/DDBJ databases">
        <title>Sphingobacterium sp. M05W1-28.</title>
        <authorList>
            <person name="Cai H."/>
        </authorList>
    </citation>
    <scope>NUCLEOTIDE SEQUENCE [LARGE SCALE GENOMIC DNA]</scope>
    <source>
        <strain evidence="4 5">M05W1-28</strain>
    </source>
</reference>
<dbReference type="RefSeq" id="WP_121123316.1">
    <property type="nucleotide sequence ID" value="NZ_RBWS01000006.1"/>
</dbReference>
<dbReference type="InterPro" id="IPR007492">
    <property type="entry name" value="LytTR_DNA-bd_dom"/>
</dbReference>
<name>A0A420W0T7_9SPHI</name>
<feature type="domain" description="Response regulatory" evidence="2">
    <location>
        <begin position="2"/>
        <end position="115"/>
    </location>
</feature>
<dbReference type="Proteomes" id="UP000282423">
    <property type="component" value="Unassembled WGS sequence"/>
</dbReference>
<evidence type="ECO:0000313" key="5">
    <source>
        <dbReference type="Proteomes" id="UP000282423"/>
    </source>
</evidence>
<dbReference type="Pfam" id="PF00072">
    <property type="entry name" value="Response_reg"/>
    <property type="match status" value="1"/>
</dbReference>
<dbReference type="SMART" id="SM00850">
    <property type="entry name" value="LytTR"/>
    <property type="match status" value="1"/>
</dbReference>
<dbReference type="InterPro" id="IPR046947">
    <property type="entry name" value="LytR-like"/>
</dbReference>
<dbReference type="PANTHER" id="PTHR37299:SF1">
    <property type="entry name" value="STAGE 0 SPORULATION PROTEIN A HOMOLOG"/>
    <property type="match status" value="1"/>
</dbReference>
<dbReference type="Gene3D" id="2.40.50.1020">
    <property type="entry name" value="LytTr DNA-binding domain"/>
    <property type="match status" value="1"/>
</dbReference>
<dbReference type="InterPro" id="IPR011006">
    <property type="entry name" value="CheY-like_superfamily"/>
</dbReference>
<feature type="modified residue" description="4-aspartylphosphate" evidence="1">
    <location>
        <position position="55"/>
    </location>
</feature>
<dbReference type="GO" id="GO:0000156">
    <property type="term" value="F:phosphorelay response regulator activity"/>
    <property type="evidence" value="ECO:0007669"/>
    <property type="project" value="InterPro"/>
</dbReference>
<dbReference type="PROSITE" id="PS50930">
    <property type="entry name" value="HTH_LYTTR"/>
    <property type="match status" value="1"/>
</dbReference>
<keyword evidence="4" id="KW-0238">DNA-binding</keyword>
<dbReference type="InterPro" id="IPR001789">
    <property type="entry name" value="Sig_transdc_resp-reg_receiver"/>
</dbReference>
<evidence type="ECO:0000259" key="3">
    <source>
        <dbReference type="PROSITE" id="PS50930"/>
    </source>
</evidence>
<organism evidence="4 5">
    <name type="scientific">Sphingobacterium puteale</name>
    <dbReference type="NCBI Taxonomy" id="2420510"/>
    <lineage>
        <taxon>Bacteria</taxon>
        <taxon>Pseudomonadati</taxon>
        <taxon>Bacteroidota</taxon>
        <taxon>Sphingobacteriia</taxon>
        <taxon>Sphingobacteriales</taxon>
        <taxon>Sphingobacteriaceae</taxon>
        <taxon>Sphingobacterium</taxon>
    </lineage>
</organism>
<gene>
    <name evidence="4" type="ORF">D7322_08855</name>
</gene>
<dbReference type="Gene3D" id="3.40.50.2300">
    <property type="match status" value="1"/>
</dbReference>
<evidence type="ECO:0000313" key="4">
    <source>
        <dbReference type="EMBL" id="RKO72189.1"/>
    </source>
</evidence>
<keyword evidence="1" id="KW-0597">Phosphoprotein</keyword>